<dbReference type="InterPro" id="IPR031322">
    <property type="entry name" value="Shikimate/glucono_kinase"/>
</dbReference>
<dbReference type="Proteomes" id="UP000502331">
    <property type="component" value="Chromosome"/>
</dbReference>
<evidence type="ECO:0000313" key="1">
    <source>
        <dbReference type="EMBL" id="QIV85642.1"/>
    </source>
</evidence>
<dbReference type="EMBL" id="CP032549">
    <property type="protein sequence ID" value="QIV85642.1"/>
    <property type="molecule type" value="Genomic_DNA"/>
</dbReference>
<dbReference type="AlphaFoldDB" id="A0A6H0SDC3"/>
<dbReference type="Gene3D" id="3.40.50.300">
    <property type="entry name" value="P-loop containing nucleotide triphosphate hydrolases"/>
    <property type="match status" value="1"/>
</dbReference>
<proteinExistence type="predicted"/>
<accession>A0A6H0SDC3</accession>
<dbReference type="Pfam" id="PF01202">
    <property type="entry name" value="SKI"/>
    <property type="match status" value="1"/>
</dbReference>
<evidence type="ECO:0000313" key="2">
    <source>
        <dbReference type="Proteomes" id="UP000502331"/>
    </source>
</evidence>
<sequence length="103" mass="11334">MARLLTGVVATGGGAVLREENQQLLSRGTVVYLELGQQAAASGSKPTPTARCWQVTKHSPSGLRFTKSDALFTKCWLTCMLWSTESPFYKLSKRFCRNSNSCD</sequence>
<reference evidence="1 2" key="1">
    <citation type="submission" date="2018-09" db="EMBL/GenBank/DDBJ databases">
        <title>Glutamicibacter mishrai S5-52T (LMG 29155T = KCTC 39846T).</title>
        <authorList>
            <person name="Das S.K."/>
        </authorList>
    </citation>
    <scope>NUCLEOTIDE SEQUENCE [LARGE SCALE GENOMIC DNA]</scope>
    <source>
        <strain evidence="1 2">S5-52</strain>
    </source>
</reference>
<protein>
    <submittedName>
        <fullName evidence="1">Uncharacterized protein</fullName>
    </submittedName>
</protein>
<keyword evidence="2" id="KW-1185">Reference proteome</keyword>
<gene>
    <name evidence="1" type="ORF">D3791_00005</name>
</gene>
<organism evidence="1 2">
    <name type="scientific">Glutamicibacter mishrai</name>
    <dbReference type="NCBI Taxonomy" id="1775880"/>
    <lineage>
        <taxon>Bacteria</taxon>
        <taxon>Bacillati</taxon>
        <taxon>Actinomycetota</taxon>
        <taxon>Actinomycetes</taxon>
        <taxon>Micrococcales</taxon>
        <taxon>Micrococcaceae</taxon>
        <taxon>Glutamicibacter</taxon>
    </lineage>
</organism>
<name>A0A6H0SDC3_9MICC</name>
<dbReference type="InterPro" id="IPR027417">
    <property type="entry name" value="P-loop_NTPase"/>
</dbReference>